<feature type="domain" description="Demeter RRM-fold" evidence="5">
    <location>
        <begin position="745"/>
        <end position="808"/>
    </location>
</feature>
<dbReference type="GO" id="GO:0141166">
    <property type="term" value="P:chromosomal 5-methylcytosine DNA demethylation pathway"/>
    <property type="evidence" value="ECO:0007669"/>
    <property type="project" value="InterPro"/>
</dbReference>
<comment type="caution">
    <text evidence="6">The sequence shown here is derived from an EMBL/GenBank/DDBJ whole genome shotgun (WGS) entry which is preliminary data.</text>
</comment>
<dbReference type="EMBL" id="JAKUCV010002489">
    <property type="protein sequence ID" value="KAJ4842441.1"/>
    <property type="molecule type" value="Genomic_DNA"/>
</dbReference>
<comment type="cofactor">
    <cofactor evidence="1">
        <name>[4Fe-4S] cluster</name>
        <dbReference type="ChEBI" id="CHEBI:49883"/>
    </cofactor>
</comment>
<dbReference type="GO" id="GO:0019104">
    <property type="term" value="F:DNA N-glycosylase activity"/>
    <property type="evidence" value="ECO:0007669"/>
    <property type="project" value="InterPro"/>
</dbReference>
<dbReference type="PANTHER" id="PTHR46213:SF16">
    <property type="entry name" value="HHH-GPD DOMAIN-CONTAINING PROTEIN"/>
    <property type="match status" value="1"/>
</dbReference>
<dbReference type="GO" id="GO:0051539">
    <property type="term" value="F:4 iron, 4 sulfur cluster binding"/>
    <property type="evidence" value="ECO:0007669"/>
    <property type="project" value="InterPro"/>
</dbReference>
<evidence type="ECO:0000256" key="4">
    <source>
        <dbReference type="ARBA" id="ARBA00023014"/>
    </source>
</evidence>
<evidence type="ECO:0000256" key="1">
    <source>
        <dbReference type="ARBA" id="ARBA00001966"/>
    </source>
</evidence>
<dbReference type="PANTHER" id="PTHR46213">
    <property type="entry name" value="TRANSCRIPTIONAL ACTIVATOR DEMETER"/>
    <property type="match status" value="1"/>
</dbReference>
<dbReference type="OrthoDB" id="5607at2759"/>
<dbReference type="GO" id="GO:0035514">
    <property type="term" value="F:DNA demethylase activity"/>
    <property type="evidence" value="ECO:0007669"/>
    <property type="project" value="InterPro"/>
</dbReference>
<evidence type="ECO:0000313" key="7">
    <source>
        <dbReference type="Proteomes" id="UP001141552"/>
    </source>
</evidence>
<dbReference type="InterPro" id="IPR028925">
    <property type="entry name" value="RRM_DME"/>
</dbReference>
<reference evidence="6" key="1">
    <citation type="submission" date="2022-02" db="EMBL/GenBank/DDBJ databases">
        <authorList>
            <person name="Henning P.M."/>
            <person name="McCubbin A.G."/>
            <person name="Shore J.S."/>
        </authorList>
    </citation>
    <scope>NUCLEOTIDE SEQUENCE</scope>
    <source>
        <strain evidence="6">F60SS</strain>
        <tissue evidence="6">Leaves</tissue>
    </source>
</reference>
<protein>
    <recommendedName>
        <fullName evidence="5">Demeter RRM-fold domain-containing protein</fullName>
    </recommendedName>
</protein>
<reference evidence="6" key="2">
    <citation type="journal article" date="2023" name="Plants (Basel)">
        <title>Annotation of the Turnera subulata (Passifloraceae) Draft Genome Reveals the S-Locus Evolved after the Divergence of Turneroideae from Passifloroideae in a Stepwise Manner.</title>
        <authorList>
            <person name="Henning P.M."/>
            <person name="Roalson E.H."/>
            <person name="Mir W."/>
            <person name="McCubbin A.G."/>
            <person name="Shore J.S."/>
        </authorList>
    </citation>
    <scope>NUCLEOTIDE SEQUENCE</scope>
    <source>
        <strain evidence="6">F60SS</strain>
    </source>
</reference>
<dbReference type="InterPro" id="IPR003651">
    <property type="entry name" value="Endonuclease3_FeS-loop_motif"/>
</dbReference>
<dbReference type="Pfam" id="PF15628">
    <property type="entry name" value="RRM_DME"/>
    <property type="match status" value="1"/>
</dbReference>
<proteinExistence type="predicted"/>
<evidence type="ECO:0000259" key="5">
    <source>
        <dbReference type="Pfam" id="PF15628"/>
    </source>
</evidence>
<dbReference type="InterPro" id="IPR023170">
    <property type="entry name" value="HhH_base_excis_C"/>
</dbReference>
<gene>
    <name evidence="6" type="ORF">Tsubulata_050700</name>
</gene>
<evidence type="ECO:0000256" key="3">
    <source>
        <dbReference type="ARBA" id="ARBA00023004"/>
    </source>
</evidence>
<dbReference type="GO" id="GO:0046872">
    <property type="term" value="F:metal ion binding"/>
    <property type="evidence" value="ECO:0007669"/>
    <property type="project" value="UniProtKB-KW"/>
</dbReference>
<sequence length="809" mass="92300">MQQEPVPYQMDRTIIPFNSSSIKQRRPRVNLDQETKRVWKLLLENINSEGVNGTDEEETKWWESERKLYSGFAEKFIEQMHLVQGNRCFSPWKGSVVDSVVGVFLTQNVSHHLSSSTFMSLVAHFPLKRHSKYESCYEERASSVIDNPIVHIPNAEDEWNRETSNQSTYDQNSMTIRIMELDEGDIVNGHKSSKCNTDATEKVGSTMTVVAFGQQTSIIPFPSTIDSTNQVSQQYMLTQGIQEAPKSPKEIGQLCHEIPEDNSSLSREIVNFLQGVSEKEKNQAVTTESDIIEYNDAFKKEKVVNRKATSRGVGQGYALNKKQTALRKAKSRRIGEEIRDDVDWDSVRKQTEGSGQKRERSPNTLDSVDWEGVRSADVEKIAKIIKSRGVNCVLAGRIKVQNIIEKIIIKFIFLINKCADGTTAENSCRISLIGLRDISPDQAKEYLLSINGLGLKSVECVRLLTLYHQAFPVDTNIARIAVRLGWVPLEPLPESLQLYLLEQYPIHESVQKYLWPRLCKFDHKTLYELHYQMITFGKVFCTKREPNCNSCPMREQCKHFASAFASARLSLPWPEENPLEKRQQPEENPALAACQLLESNSWGNDCAPIIEEPLSPEPESIEVLMTDIEDSFCQAFDEDSEEIQVINIRSDKIPSINLDIEGFNQNVWNYMQENMTRMDEMSKALFSHITNSVSCVLCHQYRYELPDDHALLEKFQFDVRDPNDPSKYLLAIWTPGKENSTTVQGTILIPCRTAMRGSFPLIGTYFQVNEVFADHMTSKEPINVPRDSIWHLPRRTVYFGTSTSTIFSG</sequence>
<dbReference type="Gene3D" id="1.10.340.30">
    <property type="entry name" value="Hypothetical protein, domain 2"/>
    <property type="match status" value="1"/>
</dbReference>
<keyword evidence="7" id="KW-1185">Reference proteome</keyword>
<dbReference type="SMART" id="SM00525">
    <property type="entry name" value="FES"/>
    <property type="match status" value="1"/>
</dbReference>
<evidence type="ECO:0000256" key="2">
    <source>
        <dbReference type="ARBA" id="ARBA00022723"/>
    </source>
</evidence>
<dbReference type="AlphaFoldDB" id="A0A9Q0G3D8"/>
<dbReference type="Proteomes" id="UP001141552">
    <property type="component" value="Unassembled WGS sequence"/>
</dbReference>
<keyword evidence="3" id="KW-0408">Iron</keyword>
<dbReference type="GO" id="GO:0006281">
    <property type="term" value="P:DNA repair"/>
    <property type="evidence" value="ECO:0007669"/>
    <property type="project" value="InterPro"/>
</dbReference>
<organism evidence="6 7">
    <name type="scientific">Turnera subulata</name>
    <dbReference type="NCBI Taxonomy" id="218843"/>
    <lineage>
        <taxon>Eukaryota</taxon>
        <taxon>Viridiplantae</taxon>
        <taxon>Streptophyta</taxon>
        <taxon>Embryophyta</taxon>
        <taxon>Tracheophyta</taxon>
        <taxon>Spermatophyta</taxon>
        <taxon>Magnoliopsida</taxon>
        <taxon>eudicotyledons</taxon>
        <taxon>Gunneridae</taxon>
        <taxon>Pentapetalae</taxon>
        <taxon>rosids</taxon>
        <taxon>fabids</taxon>
        <taxon>Malpighiales</taxon>
        <taxon>Passifloraceae</taxon>
        <taxon>Turnera</taxon>
    </lineage>
</organism>
<dbReference type="Gene3D" id="1.10.1670.10">
    <property type="entry name" value="Helix-hairpin-Helix base-excision DNA repair enzymes (C-terminal)"/>
    <property type="match status" value="1"/>
</dbReference>
<name>A0A9Q0G3D8_9ROSI</name>
<keyword evidence="4" id="KW-0411">Iron-sulfur</keyword>
<accession>A0A9Q0G3D8</accession>
<evidence type="ECO:0000313" key="6">
    <source>
        <dbReference type="EMBL" id="KAJ4842441.1"/>
    </source>
</evidence>
<dbReference type="SUPFAM" id="SSF48150">
    <property type="entry name" value="DNA-glycosylase"/>
    <property type="match status" value="1"/>
</dbReference>
<dbReference type="InterPro" id="IPR044811">
    <property type="entry name" value="DME/ROS1"/>
</dbReference>
<keyword evidence="2" id="KW-0479">Metal-binding</keyword>
<dbReference type="InterPro" id="IPR011257">
    <property type="entry name" value="DNA_glycosylase"/>
</dbReference>